<evidence type="ECO:0000313" key="1">
    <source>
        <dbReference type="EMBL" id="BCS00105.1"/>
    </source>
</evidence>
<dbReference type="AlphaFoldDB" id="A0A7R7WCC6"/>
<dbReference type="GeneID" id="64961426"/>
<evidence type="ECO:0000313" key="2">
    <source>
        <dbReference type="Proteomes" id="UP000661280"/>
    </source>
</evidence>
<proteinExistence type="predicted"/>
<name>A0A7R7WCC6_ASPKA</name>
<accession>A0A7R7WCC6</accession>
<protein>
    <submittedName>
        <fullName evidence="1">Uncharacterized protein</fullName>
    </submittedName>
</protein>
<reference evidence="1" key="2">
    <citation type="submission" date="2021-02" db="EMBL/GenBank/DDBJ databases">
        <title>Aspergillus luchuensis mut. kawachii IFO 4304 genome sequence.</title>
        <authorList>
            <person name="Mori K."/>
            <person name="Kadooka C."/>
            <person name="Goto M."/>
            <person name="Futagami T."/>
        </authorList>
    </citation>
    <scope>NUCLEOTIDE SEQUENCE</scope>
    <source>
        <strain evidence="1">IFO 4308</strain>
    </source>
</reference>
<gene>
    <name evidence="1" type="ORF">AKAW2_50446A</name>
</gene>
<reference evidence="1" key="1">
    <citation type="submission" date="2021-01" db="EMBL/GenBank/DDBJ databases">
        <authorList>
            <consortium name="Aspergillus luchuensis mut. kawachii IFO 4304 genome sequencing consortium"/>
            <person name="Kazuki M."/>
            <person name="Futagami T."/>
        </authorList>
    </citation>
    <scope>NUCLEOTIDE SEQUENCE</scope>
    <source>
        <strain evidence="1">IFO 4308</strain>
    </source>
</reference>
<dbReference type="Proteomes" id="UP000661280">
    <property type="component" value="Chromosome 5"/>
</dbReference>
<dbReference type="KEGG" id="aluc:AKAW2_50446A"/>
<organism evidence="1 2">
    <name type="scientific">Aspergillus kawachii</name>
    <name type="common">White koji mold</name>
    <name type="synonym">Aspergillus awamori var. kawachi</name>
    <dbReference type="NCBI Taxonomy" id="1069201"/>
    <lineage>
        <taxon>Eukaryota</taxon>
        <taxon>Fungi</taxon>
        <taxon>Dikarya</taxon>
        <taxon>Ascomycota</taxon>
        <taxon>Pezizomycotina</taxon>
        <taxon>Eurotiomycetes</taxon>
        <taxon>Eurotiomycetidae</taxon>
        <taxon>Eurotiales</taxon>
        <taxon>Aspergillaceae</taxon>
        <taxon>Aspergillus</taxon>
        <taxon>Aspergillus subgen. Circumdati</taxon>
    </lineage>
</organism>
<sequence length="81" mass="8992">MQGRIPPGQFFFSVELGHAAPKAKQGWGFKSLMGGEPVELIGHFVSQMTSEHQRGILCQPNTTEPYLVIILKLVTRARTVQ</sequence>
<dbReference type="EMBL" id="AP024429">
    <property type="protein sequence ID" value="BCS00105.1"/>
    <property type="molecule type" value="Genomic_DNA"/>
</dbReference>
<dbReference type="RefSeq" id="XP_041543867.1">
    <property type="nucleotide sequence ID" value="XM_041690265.1"/>
</dbReference>
<keyword evidence="2" id="KW-1185">Reference proteome</keyword>